<gene>
    <name evidence="1" type="ORF">LCGC14_0336430</name>
</gene>
<proteinExistence type="predicted"/>
<accession>A0A0F9WMH2</accession>
<evidence type="ECO:0000313" key="1">
    <source>
        <dbReference type="EMBL" id="KKN79788.1"/>
    </source>
</evidence>
<comment type="caution">
    <text evidence="1">The sequence shown here is derived from an EMBL/GenBank/DDBJ whole genome shotgun (WGS) entry which is preliminary data.</text>
</comment>
<reference evidence="1" key="1">
    <citation type="journal article" date="2015" name="Nature">
        <title>Complex archaea that bridge the gap between prokaryotes and eukaryotes.</title>
        <authorList>
            <person name="Spang A."/>
            <person name="Saw J.H."/>
            <person name="Jorgensen S.L."/>
            <person name="Zaremba-Niedzwiedzka K."/>
            <person name="Martijn J."/>
            <person name="Lind A.E."/>
            <person name="van Eijk R."/>
            <person name="Schleper C."/>
            <person name="Guy L."/>
            <person name="Ettema T.J."/>
        </authorList>
    </citation>
    <scope>NUCLEOTIDE SEQUENCE</scope>
</reference>
<name>A0A0F9WMH2_9ZZZZ</name>
<sequence length="146" mass="16029">MKMNDAPLADVSAMFPGKVRRRYLDIELPVAKITVRIRSLLAGEVSRFHASLLSKRNRKIIQSRLEDSTARLIVLCAVDANGTVLLNESHVLQIIEEWDNADVACLSDACTKHCGMDPDEFEDLAKNSGEISFASERSASPDSIAG</sequence>
<protein>
    <submittedName>
        <fullName evidence="1">Uncharacterized protein</fullName>
    </submittedName>
</protein>
<organism evidence="1">
    <name type="scientific">marine sediment metagenome</name>
    <dbReference type="NCBI Taxonomy" id="412755"/>
    <lineage>
        <taxon>unclassified sequences</taxon>
        <taxon>metagenomes</taxon>
        <taxon>ecological metagenomes</taxon>
    </lineage>
</organism>
<dbReference type="EMBL" id="LAZR01000242">
    <property type="protein sequence ID" value="KKN79788.1"/>
    <property type="molecule type" value="Genomic_DNA"/>
</dbReference>
<dbReference type="AlphaFoldDB" id="A0A0F9WMH2"/>